<keyword evidence="2" id="KW-1185">Reference proteome</keyword>
<dbReference type="Proteomes" id="UP000696573">
    <property type="component" value="Unassembled WGS sequence"/>
</dbReference>
<organism evidence="1 2">
    <name type="scientific">Clonostachys rhizophaga</name>
    <dbReference type="NCBI Taxonomy" id="160324"/>
    <lineage>
        <taxon>Eukaryota</taxon>
        <taxon>Fungi</taxon>
        <taxon>Dikarya</taxon>
        <taxon>Ascomycota</taxon>
        <taxon>Pezizomycotina</taxon>
        <taxon>Sordariomycetes</taxon>
        <taxon>Hypocreomycetidae</taxon>
        <taxon>Hypocreales</taxon>
        <taxon>Bionectriaceae</taxon>
        <taxon>Clonostachys</taxon>
    </lineage>
</organism>
<dbReference type="EMBL" id="CABFNQ020000708">
    <property type="protein sequence ID" value="CAH0025237.1"/>
    <property type="molecule type" value="Genomic_DNA"/>
</dbReference>
<evidence type="ECO:0000313" key="1">
    <source>
        <dbReference type="EMBL" id="CAH0025237.1"/>
    </source>
</evidence>
<evidence type="ECO:0000313" key="2">
    <source>
        <dbReference type="Proteomes" id="UP000696573"/>
    </source>
</evidence>
<comment type="caution">
    <text evidence="1">The sequence shown here is derived from an EMBL/GenBank/DDBJ whole genome shotgun (WGS) entry which is preliminary data.</text>
</comment>
<name>A0A9N9VKN9_9HYPO</name>
<protein>
    <submittedName>
        <fullName evidence="1">Uncharacterized protein</fullName>
    </submittedName>
</protein>
<reference evidence="1" key="1">
    <citation type="submission" date="2021-10" db="EMBL/GenBank/DDBJ databases">
        <authorList>
            <person name="Piombo E."/>
        </authorList>
    </citation>
    <scope>NUCLEOTIDE SEQUENCE</scope>
</reference>
<proteinExistence type="predicted"/>
<dbReference type="AlphaFoldDB" id="A0A9N9VKN9"/>
<sequence length="118" mass="11801">MKMKYAAKVRERDVVAVREATRVRRADGLVGAQALGHEGLVPVLGAAAQLTDAAHDAQVGHGLCVGGYDVGEGADDGAGPDVAGEEAGGVWVLEGGEGLADAEGHAFVLVWAAAGLGD</sequence>
<accession>A0A9N9VKN9</accession>
<gene>
    <name evidence="1" type="ORF">CRHIZ90672A_00016923</name>
</gene>